<protein>
    <submittedName>
        <fullName evidence="1">Transcriptional regulator</fullName>
    </submittedName>
</protein>
<proteinExistence type="predicted"/>
<reference evidence="2" key="1">
    <citation type="journal article" date="2017" name="Environ. Microbiol. Rep.">
        <title>Genetic Diversity of Marine Anaerobic Ammonium-Oxidizing Bacteria as Revealed by Genomic and Proteomic Analyses of 'Candidatus Scalindua japonica'.</title>
        <authorList>
            <person name="Oshiki M."/>
            <person name="Mizuto K."/>
            <person name="Kimura Z."/>
            <person name="Kindaichi T."/>
            <person name="Satoh H."/>
            <person name="Okabe S."/>
        </authorList>
    </citation>
    <scope>NUCLEOTIDE SEQUENCE [LARGE SCALE GENOMIC DNA]</scope>
    <source>
        <strain evidence="2">husup-a2</strain>
    </source>
</reference>
<evidence type="ECO:0000313" key="2">
    <source>
        <dbReference type="Proteomes" id="UP000218542"/>
    </source>
</evidence>
<dbReference type="AlphaFoldDB" id="A0A286U2Q0"/>
<name>A0A286U2Q0_9BACT</name>
<organism evidence="1 2">
    <name type="scientific">Candidatus Scalindua japonica</name>
    <dbReference type="NCBI Taxonomy" id="1284222"/>
    <lineage>
        <taxon>Bacteria</taxon>
        <taxon>Pseudomonadati</taxon>
        <taxon>Planctomycetota</taxon>
        <taxon>Candidatus Brocadiia</taxon>
        <taxon>Candidatus Brocadiales</taxon>
        <taxon>Candidatus Scalinduaceae</taxon>
        <taxon>Candidatus Scalindua</taxon>
    </lineage>
</organism>
<dbReference type="EMBL" id="BAOS01000031">
    <property type="protein sequence ID" value="GAX62410.1"/>
    <property type="molecule type" value="Genomic_DNA"/>
</dbReference>
<sequence length="88" mass="9808">MDIFEYISEIHSVVQNPIGPHQSHEIEGTYCPRRKLSVVPAIMPVMIAEPVIDLNKIPAKKVARIGPENAEPIMFTISITVEEDLATK</sequence>
<gene>
    <name evidence="1" type="ORF">SCALIN_C31_0045</name>
</gene>
<accession>A0A286U2Q0</accession>
<dbReference type="Proteomes" id="UP000218542">
    <property type="component" value="Unassembled WGS sequence"/>
</dbReference>
<evidence type="ECO:0000313" key="1">
    <source>
        <dbReference type="EMBL" id="GAX62410.1"/>
    </source>
</evidence>
<keyword evidence="2" id="KW-1185">Reference proteome</keyword>
<comment type="caution">
    <text evidence="1">The sequence shown here is derived from an EMBL/GenBank/DDBJ whole genome shotgun (WGS) entry which is preliminary data.</text>
</comment>